<keyword evidence="5 8" id="KW-0472">Membrane</keyword>
<organism evidence="9 10">
    <name type="scientific">Aedes albopictus</name>
    <name type="common">Asian tiger mosquito</name>
    <name type="synonym">Stegomyia albopicta</name>
    <dbReference type="NCBI Taxonomy" id="7160"/>
    <lineage>
        <taxon>Eukaryota</taxon>
        <taxon>Metazoa</taxon>
        <taxon>Ecdysozoa</taxon>
        <taxon>Arthropoda</taxon>
        <taxon>Hexapoda</taxon>
        <taxon>Insecta</taxon>
        <taxon>Pterygota</taxon>
        <taxon>Neoptera</taxon>
        <taxon>Endopterygota</taxon>
        <taxon>Diptera</taxon>
        <taxon>Nematocera</taxon>
        <taxon>Culicoidea</taxon>
        <taxon>Culicidae</taxon>
        <taxon>Culicinae</taxon>
        <taxon>Aedini</taxon>
        <taxon>Aedes</taxon>
        <taxon>Stegomyia</taxon>
    </lineage>
</organism>
<comment type="caution">
    <text evidence="8">Lacks conserved residue(s) required for the propagation of feature annotation.</text>
</comment>
<evidence type="ECO:0000313" key="10">
    <source>
        <dbReference type="Proteomes" id="UP000069940"/>
    </source>
</evidence>
<evidence type="ECO:0000256" key="2">
    <source>
        <dbReference type="ARBA" id="ARBA00022475"/>
    </source>
</evidence>
<evidence type="ECO:0000256" key="7">
    <source>
        <dbReference type="ARBA" id="ARBA00023224"/>
    </source>
</evidence>
<dbReference type="EnsemblMetazoa" id="AALFPA23_008651.R11719">
    <property type="protein sequence ID" value="AALFPA23_008651.P11719"/>
    <property type="gene ID" value="AALFPA23_008651"/>
</dbReference>
<feature type="transmembrane region" description="Helical" evidence="8">
    <location>
        <begin position="81"/>
        <end position="102"/>
    </location>
</feature>
<dbReference type="PANTHER" id="PTHR21143:SF104">
    <property type="entry name" value="GUSTATORY RECEPTOR 8A-RELATED"/>
    <property type="match status" value="1"/>
</dbReference>
<keyword evidence="7 8" id="KW-0807">Transducer</keyword>
<keyword evidence="4 8" id="KW-1133">Transmembrane helix</keyword>
<feature type="transmembrane region" description="Helical" evidence="8">
    <location>
        <begin position="122"/>
        <end position="144"/>
    </location>
</feature>
<dbReference type="GeneID" id="109411358"/>
<name>A0ABM1YFB7_AEDAL</name>
<dbReference type="Proteomes" id="UP000069940">
    <property type="component" value="Unassembled WGS sequence"/>
</dbReference>
<keyword evidence="2 8" id="KW-1003">Cell membrane</keyword>
<reference evidence="10" key="1">
    <citation type="journal article" date="2015" name="Proc. Natl. Acad. Sci. U.S.A.">
        <title>Genome sequence of the Asian Tiger mosquito, Aedes albopictus, reveals insights into its biology, genetics, and evolution.</title>
        <authorList>
            <person name="Chen X.G."/>
            <person name="Jiang X."/>
            <person name="Gu J."/>
            <person name="Xu M."/>
            <person name="Wu Y."/>
            <person name="Deng Y."/>
            <person name="Zhang C."/>
            <person name="Bonizzoni M."/>
            <person name="Dermauw W."/>
            <person name="Vontas J."/>
            <person name="Armbruster P."/>
            <person name="Huang X."/>
            <person name="Yang Y."/>
            <person name="Zhang H."/>
            <person name="He W."/>
            <person name="Peng H."/>
            <person name="Liu Y."/>
            <person name="Wu K."/>
            <person name="Chen J."/>
            <person name="Lirakis M."/>
            <person name="Topalis P."/>
            <person name="Van Leeuwen T."/>
            <person name="Hall A.B."/>
            <person name="Jiang X."/>
            <person name="Thorpe C."/>
            <person name="Mueller R.L."/>
            <person name="Sun C."/>
            <person name="Waterhouse R.M."/>
            <person name="Yan G."/>
            <person name="Tu Z.J."/>
            <person name="Fang X."/>
            <person name="James A.A."/>
        </authorList>
    </citation>
    <scope>NUCLEOTIDE SEQUENCE [LARGE SCALE GENOMIC DNA]</scope>
    <source>
        <strain evidence="10">Foshan</strain>
    </source>
</reference>
<dbReference type="InterPro" id="IPR013604">
    <property type="entry name" value="7TM_chemorcpt"/>
</dbReference>
<feature type="transmembrane region" description="Helical" evidence="8">
    <location>
        <begin position="28"/>
        <end position="47"/>
    </location>
</feature>
<comment type="function">
    <text evidence="8">Gustatory receptor which mediates acceptance or avoidance behavior, depending on its substrates.</text>
</comment>
<proteinExistence type="inferred from homology"/>
<evidence type="ECO:0000256" key="3">
    <source>
        <dbReference type="ARBA" id="ARBA00022692"/>
    </source>
</evidence>
<accession>A0ABM1YFB7</accession>
<evidence type="ECO:0000256" key="6">
    <source>
        <dbReference type="ARBA" id="ARBA00023170"/>
    </source>
</evidence>
<keyword evidence="3 8" id="KW-0812">Transmembrane</keyword>
<comment type="similarity">
    <text evidence="8">Belongs to the insect chemoreceptor superfamily. Gustatory receptor (GR) family.</text>
</comment>
<feature type="transmembrane region" description="Helical" evidence="8">
    <location>
        <begin position="230"/>
        <end position="253"/>
    </location>
</feature>
<dbReference type="PANTHER" id="PTHR21143">
    <property type="entry name" value="INVERTEBRATE GUSTATORY RECEPTOR"/>
    <property type="match status" value="1"/>
</dbReference>
<feature type="transmembrane region" description="Helical" evidence="8">
    <location>
        <begin position="203"/>
        <end position="224"/>
    </location>
</feature>
<evidence type="ECO:0000313" key="9">
    <source>
        <dbReference type="EnsemblMetazoa" id="AALFPA23_008651.P11719"/>
    </source>
</evidence>
<evidence type="ECO:0000256" key="8">
    <source>
        <dbReference type="RuleBase" id="RU363108"/>
    </source>
</evidence>
<keyword evidence="6 8" id="KW-0675">Receptor</keyword>
<evidence type="ECO:0000256" key="4">
    <source>
        <dbReference type="ARBA" id="ARBA00022989"/>
    </source>
</evidence>
<keyword evidence="10" id="KW-1185">Reference proteome</keyword>
<evidence type="ECO:0000256" key="1">
    <source>
        <dbReference type="ARBA" id="ARBA00004651"/>
    </source>
</evidence>
<sequence length="343" mass="39988">MGLYYTIAFYQERIMMVTNSHIISAGRFGLFVIIILLHIATLAINYVNGTRIAEFPRTIQNIDRQISILFHHTWNYQKEHLANIVFIVIRFAEWFVIIRVLQYTIDPFGTAKLIDGLIMTTAFNWVNIGYQVNAVSWLIILSTIRKRFSVLNHHLRMTLLDDSIPHKDPHQLHRLTLKLGILHSQLCDTVDCFNHCHSTTMMFSLAPAFGFTVFSWFGLIHAYAARVDELVLHSWTTVTLSFNYISFVFYVVLFSAKVNDQIKQTAIVVHKAIGYRTYDKEESRQLKKFSQQLWHHSPSIVCELFAFDWELVYTMIGSLSTYLVILMQFDLVNYSNYNTTTKH</sequence>
<reference evidence="9" key="2">
    <citation type="submission" date="2025-05" db="UniProtKB">
        <authorList>
            <consortium name="EnsemblMetazoa"/>
        </authorList>
    </citation>
    <scope>IDENTIFICATION</scope>
    <source>
        <strain evidence="9">Foshan</strain>
    </source>
</reference>
<dbReference type="Pfam" id="PF08395">
    <property type="entry name" value="7tm_7"/>
    <property type="match status" value="1"/>
</dbReference>
<comment type="subcellular location">
    <subcellularLocation>
        <location evidence="1 8">Cell membrane</location>
        <topology evidence="1 8">Multi-pass membrane protein</topology>
    </subcellularLocation>
</comment>
<dbReference type="RefSeq" id="XP_019540435.2">
    <property type="nucleotide sequence ID" value="XM_019684890.2"/>
</dbReference>
<evidence type="ECO:0000256" key="5">
    <source>
        <dbReference type="ARBA" id="ARBA00023136"/>
    </source>
</evidence>
<protein>
    <recommendedName>
        <fullName evidence="8">Gustatory receptor</fullName>
    </recommendedName>
</protein>